<dbReference type="AlphaFoldDB" id="A0A7W6E7U7"/>
<reference evidence="1 2" key="1">
    <citation type="submission" date="2020-08" db="EMBL/GenBank/DDBJ databases">
        <title>Genomic Encyclopedia of Type Strains, Phase IV (KMG-IV): sequencing the most valuable type-strain genomes for metagenomic binning, comparative biology and taxonomic classification.</title>
        <authorList>
            <person name="Goeker M."/>
        </authorList>
    </citation>
    <scope>NUCLEOTIDE SEQUENCE [LARGE SCALE GENOMIC DNA]</scope>
    <source>
        <strain evidence="1 2">DSM 102234</strain>
    </source>
</reference>
<gene>
    <name evidence="1" type="ORF">GGR95_002716</name>
</gene>
<dbReference type="RefSeq" id="WP_246423376.1">
    <property type="nucleotide sequence ID" value="NZ_JACIEI010000010.1"/>
</dbReference>
<comment type="caution">
    <text evidence="1">The sequence shown here is derived from an EMBL/GenBank/DDBJ whole genome shotgun (WGS) entry which is preliminary data.</text>
</comment>
<dbReference type="EMBL" id="JACIEI010000010">
    <property type="protein sequence ID" value="MBB3995066.1"/>
    <property type="molecule type" value="Genomic_DNA"/>
</dbReference>
<organism evidence="1 2">
    <name type="scientific">Sulfitobacter undariae</name>
    <dbReference type="NCBI Taxonomy" id="1563671"/>
    <lineage>
        <taxon>Bacteria</taxon>
        <taxon>Pseudomonadati</taxon>
        <taxon>Pseudomonadota</taxon>
        <taxon>Alphaproteobacteria</taxon>
        <taxon>Rhodobacterales</taxon>
        <taxon>Roseobacteraceae</taxon>
        <taxon>Sulfitobacter</taxon>
    </lineage>
</organism>
<dbReference type="Proteomes" id="UP000530268">
    <property type="component" value="Unassembled WGS sequence"/>
</dbReference>
<evidence type="ECO:0000313" key="2">
    <source>
        <dbReference type="Proteomes" id="UP000530268"/>
    </source>
</evidence>
<proteinExistence type="predicted"/>
<protein>
    <submittedName>
        <fullName evidence="1">Uncharacterized protein</fullName>
    </submittedName>
</protein>
<evidence type="ECO:0000313" key="1">
    <source>
        <dbReference type="EMBL" id="MBB3995066.1"/>
    </source>
</evidence>
<name>A0A7W6E7U7_9RHOB</name>
<sequence length="118" mass="13322">MSYQTTFPDLLTAAQPAVQEELGLPTPVPATQKQIDYATSLAEKTHSRLPKGITQDRARLSKWIDAHKPAPSAFNEYPSSKQVGFAERIARLKRTAVPPECFRDRTLMSRWIDSNKPR</sequence>
<accession>A0A7W6E7U7</accession>
<keyword evidence="2" id="KW-1185">Reference proteome</keyword>